<dbReference type="PATRIC" id="fig|1365250.3.peg.1299"/>
<evidence type="ECO:0000313" key="1">
    <source>
        <dbReference type="EMBL" id="KZN40937.1"/>
    </source>
</evidence>
<proteinExistence type="predicted"/>
<name>A0A166XV42_9GAMM</name>
<organism evidence="1 2">
    <name type="scientific">Pseudoalteromonas luteoviolacea DSM 6061</name>
    <dbReference type="NCBI Taxonomy" id="1365250"/>
    <lineage>
        <taxon>Bacteria</taxon>
        <taxon>Pseudomonadati</taxon>
        <taxon>Pseudomonadota</taxon>
        <taxon>Gammaproteobacteria</taxon>
        <taxon>Alteromonadales</taxon>
        <taxon>Pseudoalteromonadaceae</taxon>
        <taxon>Pseudoalteromonas</taxon>
    </lineage>
</organism>
<comment type="caution">
    <text evidence="1">The sequence shown here is derived from an EMBL/GenBank/DDBJ whole genome shotgun (WGS) entry which is preliminary data.</text>
</comment>
<sequence length="86" mass="10068">MKIIQSCRKAQHKTIFTNKNSNLKTYKLISNLLFSQIQQTKLNTNIYHLHINSQKDKLKGLLKKCVAHCVNKYHSKHTRFTELGTL</sequence>
<dbReference type="AlphaFoldDB" id="A0A166XV42"/>
<reference evidence="1 2" key="1">
    <citation type="submission" date="2013-07" db="EMBL/GenBank/DDBJ databases">
        <title>Comparative Genomic and Metabolomic Analysis of Twelve Strains of Pseudoalteromonas luteoviolacea.</title>
        <authorList>
            <person name="Vynne N.G."/>
            <person name="Mansson M."/>
            <person name="Gram L."/>
        </authorList>
    </citation>
    <scope>NUCLEOTIDE SEQUENCE [LARGE SCALE GENOMIC DNA]</scope>
    <source>
        <strain evidence="1 2">DSM 6061</strain>
    </source>
</reference>
<accession>A0A166XV42</accession>
<evidence type="ECO:0000313" key="2">
    <source>
        <dbReference type="Proteomes" id="UP000076643"/>
    </source>
</evidence>
<keyword evidence="2" id="KW-1185">Reference proteome</keyword>
<dbReference type="EMBL" id="AUYB01000092">
    <property type="protein sequence ID" value="KZN40937.1"/>
    <property type="molecule type" value="Genomic_DNA"/>
</dbReference>
<protein>
    <submittedName>
        <fullName evidence="1">Uncharacterized protein</fullName>
    </submittedName>
</protein>
<dbReference type="Proteomes" id="UP000076643">
    <property type="component" value="Unassembled WGS sequence"/>
</dbReference>
<gene>
    <name evidence="1" type="ORF">N475_00755</name>
</gene>